<name>A0A7J5FIZ5_PHOVU</name>
<dbReference type="Proteomes" id="UP000433382">
    <property type="component" value="Unassembled WGS sequence"/>
</dbReference>
<dbReference type="InterPro" id="IPR050953">
    <property type="entry name" value="N4_N6_ade-DNA_methylase"/>
</dbReference>
<dbReference type="EMBL" id="WCZM01000005">
    <property type="protein sequence ID" value="KAB3572771.1"/>
    <property type="molecule type" value="Genomic_DNA"/>
</dbReference>
<organism evidence="6 7">
    <name type="scientific">Phocaeicola vulgatus</name>
    <name type="common">Bacteroides vulgatus</name>
    <dbReference type="NCBI Taxonomy" id="821"/>
    <lineage>
        <taxon>Bacteria</taxon>
        <taxon>Pseudomonadati</taxon>
        <taxon>Bacteroidota</taxon>
        <taxon>Bacteroidia</taxon>
        <taxon>Bacteroidales</taxon>
        <taxon>Bacteroidaceae</taxon>
        <taxon>Phocaeicola</taxon>
    </lineage>
</organism>
<dbReference type="EC" id="2.1.1.72" evidence="1"/>
<protein>
    <recommendedName>
        <fullName evidence="1">site-specific DNA-methyltransferase (adenine-specific)</fullName>
        <ecNumber evidence="1">2.1.1.72</ecNumber>
    </recommendedName>
</protein>
<evidence type="ECO:0000313" key="7">
    <source>
        <dbReference type="Proteomes" id="UP000433382"/>
    </source>
</evidence>
<keyword evidence="2" id="KW-0489">Methyltransferase</keyword>
<keyword evidence="3" id="KW-0808">Transferase</keyword>
<evidence type="ECO:0000256" key="1">
    <source>
        <dbReference type="ARBA" id="ARBA00011900"/>
    </source>
</evidence>
<dbReference type="PANTHER" id="PTHR33841">
    <property type="entry name" value="DNA METHYLTRANSFERASE YEEA-RELATED"/>
    <property type="match status" value="1"/>
</dbReference>
<dbReference type="InterPro" id="IPR025931">
    <property type="entry name" value="TaqI_C"/>
</dbReference>
<dbReference type="RefSeq" id="WP_032951991.1">
    <property type="nucleotide sequence ID" value="NZ_CP143952.1"/>
</dbReference>
<feature type="domain" description="TaqI-like C-terminal specificity" evidence="5">
    <location>
        <begin position="13"/>
        <end position="94"/>
    </location>
</feature>
<dbReference type="AlphaFoldDB" id="A0A7J5FIZ5"/>
<sequence>MFGRGQGINYGGIPKLLAPEISFGGNFMFDSNGQYYSTTTIYGYIKKEDISISYETLLAIMNSRLCWWFLKNTGTVLANGYYRYKPAYLKPMPIPNVSIETDSAIRTMIKNLLVLKDEKEKKIVADKIEQEVFSLYGLNKDEISIVIL</sequence>
<dbReference type="PANTHER" id="PTHR33841:SF1">
    <property type="entry name" value="DNA METHYLTRANSFERASE A"/>
    <property type="match status" value="1"/>
</dbReference>
<reference evidence="6 7" key="1">
    <citation type="journal article" date="2019" name="Nat. Med.">
        <title>A library of human gut bacterial isolates paired with longitudinal multiomics data enables mechanistic microbiome research.</title>
        <authorList>
            <person name="Poyet M."/>
            <person name="Groussin M."/>
            <person name="Gibbons S.M."/>
            <person name="Avila-Pacheco J."/>
            <person name="Jiang X."/>
            <person name="Kearney S.M."/>
            <person name="Perrotta A.R."/>
            <person name="Berdy B."/>
            <person name="Zhao S."/>
            <person name="Lieberman T.D."/>
            <person name="Swanson P.K."/>
            <person name="Smith M."/>
            <person name="Roesemann S."/>
            <person name="Alexander J.E."/>
            <person name="Rich S.A."/>
            <person name="Livny J."/>
            <person name="Vlamakis H."/>
            <person name="Clish C."/>
            <person name="Bullock K."/>
            <person name="Deik A."/>
            <person name="Scott J."/>
            <person name="Pierce K.A."/>
            <person name="Xavier R.J."/>
            <person name="Alm E.J."/>
        </authorList>
    </citation>
    <scope>NUCLEOTIDE SEQUENCE [LARGE SCALE GENOMIC DNA]</scope>
    <source>
        <strain evidence="6 7">BIOML-A73</strain>
    </source>
</reference>
<comment type="caution">
    <text evidence="6">The sequence shown here is derived from an EMBL/GenBank/DDBJ whole genome shotgun (WGS) entry which is preliminary data.</text>
</comment>
<dbReference type="GO" id="GO:0032259">
    <property type="term" value="P:methylation"/>
    <property type="evidence" value="ECO:0007669"/>
    <property type="project" value="UniProtKB-KW"/>
</dbReference>
<evidence type="ECO:0000256" key="2">
    <source>
        <dbReference type="ARBA" id="ARBA00022603"/>
    </source>
</evidence>
<gene>
    <name evidence="6" type="ORF">GAY01_04250</name>
</gene>
<accession>A0A7J5FIZ5</accession>
<comment type="catalytic activity">
    <reaction evidence="4">
        <text>a 2'-deoxyadenosine in DNA + S-adenosyl-L-methionine = an N(6)-methyl-2'-deoxyadenosine in DNA + S-adenosyl-L-homocysteine + H(+)</text>
        <dbReference type="Rhea" id="RHEA:15197"/>
        <dbReference type="Rhea" id="RHEA-COMP:12418"/>
        <dbReference type="Rhea" id="RHEA-COMP:12419"/>
        <dbReference type="ChEBI" id="CHEBI:15378"/>
        <dbReference type="ChEBI" id="CHEBI:57856"/>
        <dbReference type="ChEBI" id="CHEBI:59789"/>
        <dbReference type="ChEBI" id="CHEBI:90615"/>
        <dbReference type="ChEBI" id="CHEBI:90616"/>
        <dbReference type="EC" id="2.1.1.72"/>
    </reaction>
</comment>
<evidence type="ECO:0000259" key="5">
    <source>
        <dbReference type="Pfam" id="PF12950"/>
    </source>
</evidence>
<dbReference type="Pfam" id="PF12950">
    <property type="entry name" value="TaqI_C"/>
    <property type="match status" value="1"/>
</dbReference>
<evidence type="ECO:0000256" key="3">
    <source>
        <dbReference type="ARBA" id="ARBA00022679"/>
    </source>
</evidence>
<dbReference type="GO" id="GO:0009007">
    <property type="term" value="F:site-specific DNA-methyltransferase (adenine-specific) activity"/>
    <property type="evidence" value="ECO:0007669"/>
    <property type="project" value="UniProtKB-EC"/>
</dbReference>
<evidence type="ECO:0000313" key="6">
    <source>
        <dbReference type="EMBL" id="KAB3572771.1"/>
    </source>
</evidence>
<evidence type="ECO:0000256" key="4">
    <source>
        <dbReference type="ARBA" id="ARBA00047942"/>
    </source>
</evidence>
<proteinExistence type="predicted"/>